<dbReference type="FunFam" id="2.60.40.150:FF:000004">
    <property type="entry name" value="RNA helicase, activating signal cointegrator 1"/>
    <property type="match status" value="1"/>
</dbReference>
<dbReference type="GO" id="GO:0016787">
    <property type="term" value="F:hydrolase activity"/>
    <property type="evidence" value="ECO:0007669"/>
    <property type="project" value="UniProtKB-KW"/>
</dbReference>
<dbReference type="Gene3D" id="4.10.60.10">
    <property type="entry name" value="Zinc finger, CCHC-type"/>
    <property type="match status" value="1"/>
</dbReference>
<dbReference type="FunFam" id="1.10.3380.10:FF:000001">
    <property type="entry name" value="U5 small nuclear ribonucleoprotein helicase"/>
    <property type="match status" value="1"/>
</dbReference>
<dbReference type="FunFam" id="3.40.50.300:FF:000231">
    <property type="entry name" value="Activating signal cointegrator 1 complex subunit 3"/>
    <property type="match status" value="1"/>
</dbReference>
<keyword evidence="14" id="KW-0539">Nucleus</keyword>
<dbReference type="CDD" id="cd18795">
    <property type="entry name" value="SF2_C_Ski2"/>
    <property type="match status" value="2"/>
</dbReference>
<dbReference type="Gene3D" id="2.60.40.150">
    <property type="entry name" value="C2 domain"/>
    <property type="match status" value="2"/>
</dbReference>
<dbReference type="FunFam" id="1.10.150.20:FF:000028">
    <property type="entry name" value="activating signal cointegrator 1 complex subunit 3"/>
    <property type="match status" value="1"/>
</dbReference>
<dbReference type="FunFam" id="1.10.10.10:FF:000024">
    <property type="entry name" value="U5 small nuclear ribonucleoprotein helicase"/>
    <property type="match status" value="1"/>
</dbReference>
<feature type="region of interest" description="Disordered" evidence="19">
    <location>
        <begin position="521"/>
        <end position="540"/>
    </location>
</feature>
<dbReference type="PANTHER" id="PTHR47961:SF13">
    <property type="entry name" value="ACTIVATING SIGNAL COINTEGRATOR 1 COMPLEX SUBUNIT 3"/>
    <property type="match status" value="1"/>
</dbReference>
<dbReference type="InterPro" id="IPR027417">
    <property type="entry name" value="P-loop_NTPase"/>
</dbReference>
<dbReference type="InterPro" id="IPR035892">
    <property type="entry name" value="C2_domain_sf"/>
</dbReference>
<evidence type="ECO:0000256" key="15">
    <source>
        <dbReference type="ARBA" id="ARBA00034617"/>
    </source>
</evidence>
<dbReference type="SMART" id="SM00973">
    <property type="entry name" value="Sec63"/>
    <property type="match status" value="2"/>
</dbReference>
<evidence type="ECO:0000256" key="9">
    <source>
        <dbReference type="ARBA" id="ARBA00022801"/>
    </source>
</evidence>
<evidence type="ECO:0000256" key="12">
    <source>
        <dbReference type="ARBA" id="ARBA00023204"/>
    </source>
</evidence>
<evidence type="ECO:0000256" key="4">
    <source>
        <dbReference type="ARBA" id="ARBA00014590"/>
    </source>
</evidence>
<feature type="region of interest" description="Disordered" evidence="19">
    <location>
        <begin position="246"/>
        <end position="290"/>
    </location>
</feature>
<dbReference type="InterPro" id="IPR036388">
    <property type="entry name" value="WH-like_DNA-bd_sf"/>
</dbReference>
<feature type="region of interest" description="Disordered" evidence="19">
    <location>
        <begin position="1001"/>
        <end position="1027"/>
    </location>
</feature>
<evidence type="ECO:0000256" key="13">
    <source>
        <dbReference type="ARBA" id="ARBA00023235"/>
    </source>
</evidence>
<dbReference type="SMART" id="SM00343">
    <property type="entry name" value="ZnF_C2HC"/>
    <property type="match status" value="2"/>
</dbReference>
<feature type="domain" description="CCHC-type" evidence="20">
    <location>
        <begin position="383"/>
        <end position="397"/>
    </location>
</feature>
<dbReference type="Gene3D" id="1.10.10.10">
    <property type="entry name" value="Winged helix-like DNA-binding domain superfamily/Winged helix DNA-binding domain"/>
    <property type="match status" value="2"/>
</dbReference>
<dbReference type="InterPro" id="IPR057810">
    <property type="entry name" value="RBD_ZCCHC3_1st"/>
</dbReference>
<evidence type="ECO:0000256" key="6">
    <source>
        <dbReference type="ARBA" id="ARBA00022737"/>
    </source>
</evidence>
<protein>
    <recommendedName>
        <fullName evidence="4">Activating signal cointegrator 1 complex subunit 3</fullName>
        <ecNumber evidence="16">5.6.2.4</ecNumber>
    </recommendedName>
</protein>
<dbReference type="FunFam" id="2.60.40.150:FF:000113">
    <property type="entry name" value="activating signal cointegrator 1 complex subunit 3"/>
    <property type="match status" value="1"/>
</dbReference>
<dbReference type="Pfam" id="PF23445">
    <property type="entry name" value="WHD_SNRNP200"/>
    <property type="match status" value="2"/>
</dbReference>
<evidence type="ECO:0000256" key="3">
    <source>
        <dbReference type="ARBA" id="ARBA00008708"/>
    </source>
</evidence>
<dbReference type="SUPFAM" id="SSF158702">
    <property type="entry name" value="Sec63 N-terminal domain-like"/>
    <property type="match status" value="2"/>
</dbReference>
<gene>
    <name evidence="23" type="ORF">P4O66_010272</name>
</gene>
<dbReference type="SUPFAM" id="SSF52540">
    <property type="entry name" value="P-loop containing nucleoside triphosphate hydrolases"/>
    <property type="match status" value="3"/>
</dbReference>
<dbReference type="SUPFAM" id="SSF46785">
    <property type="entry name" value="Winged helix' DNA-binding domain"/>
    <property type="match status" value="2"/>
</dbReference>
<dbReference type="GO" id="GO:0043138">
    <property type="term" value="F:3'-5' DNA helicase activity"/>
    <property type="evidence" value="ECO:0007669"/>
    <property type="project" value="UniProtKB-EC"/>
</dbReference>
<dbReference type="PROSITE" id="PS50158">
    <property type="entry name" value="ZF_CCHC"/>
    <property type="match status" value="1"/>
</dbReference>
<reference evidence="23" key="1">
    <citation type="submission" date="2023-03" db="EMBL/GenBank/DDBJ databases">
        <title>Electrophorus voltai genome.</title>
        <authorList>
            <person name="Bian C."/>
        </authorList>
    </citation>
    <scope>NUCLEOTIDE SEQUENCE</scope>
    <source>
        <strain evidence="23">CB-2022</strain>
        <tissue evidence="23">Muscle</tissue>
    </source>
</reference>
<dbReference type="FunFam" id="3.40.50.300:FF:000198">
    <property type="entry name" value="Activating signal cointegrator 1 complex subunit"/>
    <property type="match status" value="1"/>
</dbReference>
<feature type="compositionally biased region" description="Basic and acidic residues" evidence="19">
    <location>
        <begin position="1001"/>
        <end position="1015"/>
    </location>
</feature>
<feature type="region of interest" description="Disordered" evidence="19">
    <location>
        <begin position="470"/>
        <end position="509"/>
    </location>
</feature>
<evidence type="ECO:0000256" key="1">
    <source>
        <dbReference type="ARBA" id="ARBA00004324"/>
    </source>
</evidence>
<dbReference type="CDD" id="cd18020">
    <property type="entry name" value="DEXHc_ASCC3_1"/>
    <property type="match status" value="1"/>
</dbReference>
<dbReference type="Gene3D" id="3.40.50.300">
    <property type="entry name" value="P-loop containing nucleotide triphosphate hydrolases"/>
    <property type="match status" value="4"/>
</dbReference>
<dbReference type="PROSITE" id="PS51192">
    <property type="entry name" value="HELICASE_ATP_BIND_1"/>
    <property type="match status" value="2"/>
</dbReference>
<keyword evidence="10" id="KW-0347">Helicase</keyword>
<organism evidence="23 24">
    <name type="scientific">Electrophorus voltai</name>
    <dbReference type="NCBI Taxonomy" id="2609070"/>
    <lineage>
        <taxon>Eukaryota</taxon>
        <taxon>Metazoa</taxon>
        <taxon>Chordata</taxon>
        <taxon>Craniata</taxon>
        <taxon>Vertebrata</taxon>
        <taxon>Euteleostomi</taxon>
        <taxon>Actinopterygii</taxon>
        <taxon>Neopterygii</taxon>
        <taxon>Teleostei</taxon>
        <taxon>Ostariophysi</taxon>
        <taxon>Gymnotiformes</taxon>
        <taxon>Gymnotoidei</taxon>
        <taxon>Gymnotidae</taxon>
        <taxon>Electrophorus</taxon>
    </lineage>
</organism>
<keyword evidence="11" id="KW-0067">ATP-binding</keyword>
<dbReference type="InterPro" id="IPR001650">
    <property type="entry name" value="Helicase_C-like"/>
</dbReference>
<feature type="domain" description="Helicase C-terminal" evidence="22">
    <location>
        <begin position="2201"/>
        <end position="2408"/>
    </location>
</feature>
<evidence type="ECO:0000256" key="7">
    <source>
        <dbReference type="ARBA" id="ARBA00022741"/>
    </source>
</evidence>
<evidence type="ECO:0000256" key="2">
    <source>
        <dbReference type="ARBA" id="ARBA00004514"/>
    </source>
</evidence>
<evidence type="ECO:0000259" key="22">
    <source>
        <dbReference type="PROSITE" id="PS51194"/>
    </source>
</evidence>
<keyword evidence="7" id="KW-0547">Nucleotide-binding</keyword>
<dbReference type="GO" id="GO:0016607">
    <property type="term" value="C:nuclear speck"/>
    <property type="evidence" value="ECO:0007669"/>
    <property type="project" value="UniProtKB-SubCell"/>
</dbReference>
<evidence type="ECO:0000256" key="14">
    <source>
        <dbReference type="ARBA" id="ARBA00023242"/>
    </source>
</evidence>
<keyword evidence="5" id="KW-0963">Cytoplasm</keyword>
<dbReference type="SMART" id="SM00487">
    <property type="entry name" value="DEXDc"/>
    <property type="match status" value="2"/>
</dbReference>
<feature type="domain" description="Helicase C-terminal" evidence="22">
    <location>
        <begin position="1361"/>
        <end position="1555"/>
    </location>
</feature>
<dbReference type="Pfam" id="PF00270">
    <property type="entry name" value="DEAD"/>
    <property type="match status" value="2"/>
</dbReference>
<dbReference type="PROSITE" id="PS51194">
    <property type="entry name" value="HELICASE_CTER"/>
    <property type="match status" value="2"/>
</dbReference>
<dbReference type="Gene3D" id="1.10.150.20">
    <property type="entry name" value="5' to 3' exonuclease, C-terminal subdomain"/>
    <property type="match status" value="1"/>
</dbReference>
<dbReference type="GO" id="GO:0180022">
    <property type="term" value="C:RQC-trigger complex"/>
    <property type="evidence" value="ECO:0007669"/>
    <property type="project" value="UniProtKB-ARBA"/>
</dbReference>
<evidence type="ECO:0000256" key="16">
    <source>
        <dbReference type="ARBA" id="ARBA00034808"/>
    </source>
</evidence>
<evidence type="ECO:0000256" key="19">
    <source>
        <dbReference type="SAM" id="MobiDB-lite"/>
    </source>
</evidence>
<dbReference type="InterPro" id="IPR001878">
    <property type="entry name" value="Znf_CCHC"/>
</dbReference>
<dbReference type="InterPro" id="IPR003593">
    <property type="entry name" value="AAA+_ATPase"/>
</dbReference>
<feature type="domain" description="Helicase ATP-binding" evidence="21">
    <location>
        <begin position="1142"/>
        <end position="1326"/>
    </location>
</feature>
<comment type="subcellular location">
    <subcellularLocation>
        <location evidence="2">Cytoplasm</location>
        <location evidence="2">Cytosol</location>
    </subcellularLocation>
    <subcellularLocation>
        <location evidence="1">Nucleus speckle</location>
    </subcellularLocation>
</comment>
<keyword evidence="18" id="KW-0863">Zinc-finger</keyword>
<dbReference type="Pfam" id="PF26582">
    <property type="entry name" value="ASCC3_N"/>
    <property type="match status" value="1"/>
</dbReference>
<keyword evidence="6" id="KW-0677">Repeat</keyword>
<dbReference type="GO" id="GO:0007399">
    <property type="term" value="P:nervous system development"/>
    <property type="evidence" value="ECO:0007669"/>
    <property type="project" value="UniProtKB-ARBA"/>
</dbReference>
<dbReference type="FunFam" id="1.10.10.10:FF:000012">
    <property type="entry name" value="U5 small nuclear ribonucleoprotein helicase"/>
    <property type="match status" value="1"/>
</dbReference>
<dbReference type="InterPro" id="IPR014001">
    <property type="entry name" value="Helicase_ATP-bd"/>
</dbReference>
<evidence type="ECO:0000256" key="11">
    <source>
        <dbReference type="ARBA" id="ARBA00022840"/>
    </source>
</evidence>
<evidence type="ECO:0000256" key="8">
    <source>
        <dbReference type="ARBA" id="ARBA00022763"/>
    </source>
</evidence>
<dbReference type="InterPro" id="IPR011545">
    <property type="entry name" value="DEAD/DEAH_box_helicase_dom"/>
</dbReference>
<dbReference type="FunFam" id="3.40.50.300:FF:000102">
    <property type="entry name" value="RNA helicase, activating signal cointegrator 1"/>
    <property type="match status" value="1"/>
</dbReference>
<dbReference type="EC" id="5.6.2.4" evidence="16"/>
<dbReference type="EMBL" id="JAROKS010000016">
    <property type="protein sequence ID" value="KAK1795094.1"/>
    <property type="molecule type" value="Genomic_DNA"/>
</dbReference>
<dbReference type="FunFam" id="1.10.3380.10:FF:000002">
    <property type="entry name" value="Activating signal cointegrator 1 complex subunit 3"/>
    <property type="match status" value="1"/>
</dbReference>
<dbReference type="GO" id="GO:0005524">
    <property type="term" value="F:ATP binding"/>
    <property type="evidence" value="ECO:0007669"/>
    <property type="project" value="UniProtKB-KW"/>
</dbReference>
<comment type="catalytic activity">
    <reaction evidence="15">
        <text>Couples ATP hydrolysis with the unwinding of duplex DNA by translocating in the 3'-5' direction.</text>
        <dbReference type="EC" id="5.6.2.4"/>
    </reaction>
</comment>
<dbReference type="Pfam" id="PF02889">
    <property type="entry name" value="Sec63"/>
    <property type="match status" value="2"/>
</dbReference>
<comment type="caution">
    <text evidence="23">The sequence shown here is derived from an EMBL/GenBank/DDBJ whole genome shotgun (WGS) entry which is preliminary data.</text>
</comment>
<dbReference type="Gene3D" id="1.10.3380.10">
    <property type="entry name" value="Sec63 N-terminal domain-like domain"/>
    <property type="match status" value="2"/>
</dbReference>
<dbReference type="SMART" id="SM00490">
    <property type="entry name" value="HELICc"/>
    <property type="match status" value="2"/>
</dbReference>
<dbReference type="GO" id="GO:0003676">
    <property type="term" value="F:nucleic acid binding"/>
    <property type="evidence" value="ECO:0007669"/>
    <property type="project" value="InterPro"/>
</dbReference>
<dbReference type="GO" id="GO:0005829">
    <property type="term" value="C:cytosol"/>
    <property type="evidence" value="ECO:0007669"/>
    <property type="project" value="UniProtKB-SubCell"/>
</dbReference>
<accession>A0AAD9DW92</accession>
<keyword evidence="9" id="KW-0378">Hydrolase</keyword>
<keyword evidence="24" id="KW-1185">Reference proteome</keyword>
<evidence type="ECO:0000259" key="20">
    <source>
        <dbReference type="PROSITE" id="PS50158"/>
    </source>
</evidence>
<dbReference type="GO" id="GO:0008270">
    <property type="term" value="F:zinc ion binding"/>
    <property type="evidence" value="ECO:0007669"/>
    <property type="project" value="UniProtKB-KW"/>
</dbReference>
<dbReference type="InterPro" id="IPR014756">
    <property type="entry name" value="Ig_E-set"/>
</dbReference>
<proteinExistence type="inferred from homology"/>
<keyword evidence="8" id="KW-0227">DNA damage</keyword>
<evidence type="ECO:0000256" key="17">
    <source>
        <dbReference type="ARBA" id="ARBA00048988"/>
    </source>
</evidence>
<evidence type="ECO:0000256" key="10">
    <source>
        <dbReference type="ARBA" id="ARBA00022806"/>
    </source>
</evidence>
<dbReference type="InterPro" id="IPR058856">
    <property type="entry name" value="ASCC3_N"/>
</dbReference>
<dbReference type="InterPro" id="IPR057842">
    <property type="entry name" value="WH_MER3"/>
</dbReference>
<dbReference type="Pfam" id="PF23057">
    <property type="entry name" value="RBD_ZCCHC3_1st"/>
    <property type="match status" value="1"/>
</dbReference>
<dbReference type="Pfam" id="PF00271">
    <property type="entry name" value="Helicase_C"/>
    <property type="match status" value="2"/>
</dbReference>
<dbReference type="InterPro" id="IPR036390">
    <property type="entry name" value="WH_DNA-bd_sf"/>
</dbReference>
<dbReference type="SMART" id="SM00382">
    <property type="entry name" value="AAA"/>
    <property type="match status" value="2"/>
</dbReference>
<dbReference type="SUPFAM" id="SSF81296">
    <property type="entry name" value="E set domains"/>
    <property type="match status" value="1"/>
</dbReference>
<evidence type="ECO:0000256" key="18">
    <source>
        <dbReference type="PROSITE-ProRule" id="PRU00047"/>
    </source>
</evidence>
<keyword evidence="12" id="KW-0234">DNA repair</keyword>
<comment type="similarity">
    <text evidence="3">Belongs to the helicase family.</text>
</comment>
<keyword evidence="18" id="KW-0862">Zinc</keyword>
<keyword evidence="13" id="KW-0413">Isomerase</keyword>
<name>A0AAD9DW92_9TELE</name>
<dbReference type="GO" id="GO:0006281">
    <property type="term" value="P:DNA repair"/>
    <property type="evidence" value="ECO:0007669"/>
    <property type="project" value="UniProtKB-KW"/>
</dbReference>
<dbReference type="InterPro" id="IPR004179">
    <property type="entry name" value="Sec63-dom"/>
</dbReference>
<feature type="domain" description="Helicase ATP-binding" evidence="21">
    <location>
        <begin position="1993"/>
        <end position="2168"/>
    </location>
</feature>
<evidence type="ECO:0000256" key="5">
    <source>
        <dbReference type="ARBA" id="ARBA00022490"/>
    </source>
</evidence>
<evidence type="ECO:0000313" key="24">
    <source>
        <dbReference type="Proteomes" id="UP001239994"/>
    </source>
</evidence>
<dbReference type="CDD" id="cd18022">
    <property type="entry name" value="DEXHc_ASCC3_2"/>
    <property type="match status" value="1"/>
</dbReference>
<comment type="catalytic activity">
    <reaction evidence="17">
        <text>ATP + H2O = ADP + phosphate + H(+)</text>
        <dbReference type="Rhea" id="RHEA:13065"/>
        <dbReference type="ChEBI" id="CHEBI:15377"/>
        <dbReference type="ChEBI" id="CHEBI:15378"/>
        <dbReference type="ChEBI" id="CHEBI:30616"/>
        <dbReference type="ChEBI" id="CHEBI:43474"/>
        <dbReference type="ChEBI" id="CHEBI:456216"/>
        <dbReference type="EC" id="5.6.2.4"/>
    </reaction>
</comment>
<evidence type="ECO:0000313" key="23">
    <source>
        <dbReference type="EMBL" id="KAK1795094.1"/>
    </source>
</evidence>
<dbReference type="Proteomes" id="UP001239994">
    <property type="component" value="Unassembled WGS sequence"/>
</dbReference>
<dbReference type="FunFam" id="3.40.50.300:FF:000062">
    <property type="entry name" value="U5 small nuclear ribonucleoprotein helicase"/>
    <property type="match status" value="1"/>
</dbReference>
<evidence type="ECO:0000259" key="21">
    <source>
        <dbReference type="PROSITE" id="PS51192"/>
    </source>
</evidence>
<dbReference type="InterPro" id="IPR050474">
    <property type="entry name" value="Hel308_SKI2-like"/>
</dbReference>
<keyword evidence="18" id="KW-0479">Metal-binding</keyword>
<dbReference type="PANTHER" id="PTHR47961">
    <property type="entry name" value="DNA POLYMERASE THETA, PUTATIVE (AFU_ORTHOLOGUE AFUA_1G05260)-RELATED"/>
    <property type="match status" value="1"/>
</dbReference>
<sequence>MVWFLQTEKYVVHYKVDLEQRHHLISTADKLKLKRKRIISLDDKRKKESDRKYTRRSCERVASTAGNALLRGIKPIETWLTELTVEKLRKGELQLFHCTSIGLHRPTAALTGIASDRGREQEVANRRLDTAIDWVLSADNCRGRRESEREKEDEENKERIKDFLSVNKPYRRRSVVKHQFETEVNDNAFKLKKHKKNLWATKRRITDVVFREDDRCKVWPTTGFHISEPQGWNLQGPDVIFLQSPTSVADGSPPAWDVEDPGRKGGPPLQLWHPGDLSQGSQTGEKDRGEGGLLNTARFRWRNPEGGLPFMGKVPFVRELLFRLLGLKLEEPACVQRNGAQIYFDVTVATEGLYKDMLKKVLVGHPENCQGQGHMKEDCLDLRCHKCLEVGHLARDCGGLLRSGVRGMRLGLENPVLRDGADMREAKGGPMEENLTGAASVVNVNLFPLVNVAPGPEQIQPKRGKVPAVIPKQGLKRRADEEAQGNPKKKAVHPEGSAPRISHSPQSATSEEVICMGTFDEESTETTASTDPFSDEEALSEDRDMQALVGLGDELEPLCHRNINCQRMLGKKSKKGKKAQNRSYPALTGKPPICLGTLSTVTTGESAPEKFWSGPGCNSGEDSAESFKSLMDYENWYKGDQYPNLDSAGSQYPCWGYRESYREIWYIFFGKKNYVFSWLLLQAKRVKRQELFAREGLTWPKVVHFFTQHLEKREQQTTSQELKSVLQAAKQIVGTDYGQDIIESAAVFLFKTFHNKEHVGHEETRAIKQMFGPFPASAAEAACAAVDRLVANIGESQAEAFIQSQSSHQSLDHGATFGRNIAFSFDTYVLDTQDTLPWEEEPDESRNLDFHSFLSNHAGGRSTGVERVGVHSLGALAQSTADSSILRREVEEYLNGGNMISSSAEELCTSLFEMLASTKSDDELQNELFELLGPEGFEMISTLLQRRPDIVDSLLSALSDSKFSYPPDGMLKSGESVKPIYGCQVTIQSEQERQMMKLYRREEKRERKREKRGEDGDSSETSFHFDPKELRLQREQALLTARRSPVLGRQRDYERIHYPHVYDAYAEASKTSAFIGGCKMLLPEGIQRENNKMFEQVDIPPNEPMPIGFQEKPVYISELDEIGQLVFKGMKKLNRIQSIVFETAYNTNENMLICAPTGAGKTNIAMLTVLHEIRQHLQPGGVIRKDQFKIVYVAPMKALAAEMTNYFSKRLEPLGITVRELTGDMQLSKVEILRTQMLVTTPEKWDVVTRKSVGDVALSQLVRLLILDEVHLLHEDRGPVLESLVARTLRQVESTQSMIRILGLSATLPNYLDVTSFLHVNPYIGLFFFDSRFRPVPLGQTFVGIKTTNKIQQLHDMEEVCYDKVLKQIKAGHQVMVFVHARNSTVRTAMCLIEMAKNRGESLFFQPEHGPDYGQCEKQVQRSRNKQMREMFPDGFGIHHAGMLRQDRTLMESMFSRGYLKVLVCTATLAWGVNLPAHAVIIKGTQIYDAKRGAMVDLGILDVMQIFGRAGRPQFDKYGEGTIITSHDKLSHYLTLLTQQNPIESQFQASLADNLNAEVALGTVTNVEEAVKWLSYTYLYVRMRANPLAYGISHKAYQMDPGLELYRKELVVEAGRKLDKARMIRFEERTGYFASTDLGRTASHFYIKYNTIETFNELFSAQKTEADILSIVSKAEEFEQVKVRDEELEELEQLLCNFCQLQAAGGVENGYGKINILLQTYISRGEVDSFSLVSDLAYVAQNAARIMRALFEIALRKRWPAMTYRLLNLCKVLDRRLWGWAHPLRQFTMLPNTVLARLEEKKLTLDKLKDMRKDEIGHMLHHVNIGLKVKQCVHQIPAILMEAAIQPITRTVLRVRLTVTPDFRWNDQVHGSVSEPWWLWVEDPVNDHIYHSEYFLLQKKQVVSGEPQQVVFTIPIFEPMPSQYYIRAVSDRWLGSEAVCVINFQHLILPERHPPHTELLDLQPLPVTALGNREYESLYKFTHFNPIQTQIFHTLYHTDMNVLLGAPTGSGKTIAAEMAIFRVFNKYPTSKVVYIAPLKALVRERIEDWKIRIEEKLGRKVVELTGDVTPDMRAIAQADLIVTTPEKWDGVSRSWQNRSYVQKVAILIIDEIHLLGEDRGPVLEVIVSRTNFISSHTSKAVRVVGLSTALANARDLADWLGIGQVGLFNFRPSVRPVPLEVHIHGFPGQHYCPRMASMNKPVFQAIRSHSPAKPVLIFVSSRRQTRLTALDLIAFLATEDDPKQWLHQDEREMTDIIGTVRDSNLKLTLAFGIGMHHAGLHERDRKTVEELFVNCKIQVLIATSTLAWGVNFPAHLVIVKGTEYYDGKTHRYVDYPITDVLQMMGRAGRPQFDDQGKAVILVHDIKKDFYKKFLYEPFPVESSLLGVLADHLNAEIAAGTITSKQDAMDYITWTYFFRRLVMNPSYYNLDDVSHETINKYLSSLVERSLRDLECSYCIEIQEDERAIEPLTYGRIASYYYLKHQTVGMFKEKLKSELSAHELLSILTDAEEYAELPVRHNEDQMNSELAQRLPLQLNPHSYDSAHTKTHLLLQAHFSRAQLPCSDYSTDTKTVLDNTLRICQAILDVVANEGWLVSALSVCNLVQMVVQARWLHDSSLLTIPHMEQQNLYLFRRWSSKGGREGRGGYQGPIEGLPELMAACDGREAIFTAMVKEELQPQQISQAWAFLSHLPVVDVSLSIIGWWEGCREQTERSLSTSITNMREQSSWLPVHADQEYVLQVSLQRVNMGQQRRRQDSRAQAPRFPKSKDEGWFLVLGEVDKRELLAVKRMGYVRNRSAASVAFYTPVQTGKCIYTLYVMSDSYLGLDQQYDIHFNVTTASITSQVNTEVSDSMGKMSIE</sequence>